<dbReference type="SUPFAM" id="SSF46689">
    <property type="entry name" value="Homeodomain-like"/>
    <property type="match status" value="1"/>
</dbReference>
<keyword evidence="1 2" id="KW-0238">DNA-binding</keyword>
<feature type="domain" description="HTH tetR-type" evidence="3">
    <location>
        <begin position="13"/>
        <end position="73"/>
    </location>
</feature>
<sequence length="198" mass="22326">MKESLLTRRSIMRVTKTAVIQAASDIADEKGLNNVSLKVVAERLNIRTPSLYNHIENLDDLLREVAHNGMRTMNQRMAQAAIGKSGDTAIKAVAIEYLNYMIEHCGIYETIQWATWHGTDETAKIFCEYTDLLKTLILSCHFGTENVSEILNLLTGFLHGYTTLQLRYAFSDPQKVRTELTIALDTVLAGIHYKCDSE</sequence>
<dbReference type="eggNOG" id="COG1309">
    <property type="taxonomic scope" value="Bacteria"/>
</dbReference>
<protein>
    <recommendedName>
        <fullName evidence="3">HTH tetR-type domain-containing protein</fullName>
    </recommendedName>
</protein>
<dbReference type="AlphaFoldDB" id="A0A096CKI9"/>
<dbReference type="SUPFAM" id="SSF48498">
    <property type="entry name" value="Tetracyclin repressor-like, C-terminal domain"/>
    <property type="match status" value="1"/>
</dbReference>
<evidence type="ECO:0000259" key="3">
    <source>
        <dbReference type="PROSITE" id="PS50977"/>
    </source>
</evidence>
<organism evidence="4 5">
    <name type="scientific">Flavonifractor plautii 1_3_50AFAA</name>
    <dbReference type="NCBI Taxonomy" id="742738"/>
    <lineage>
        <taxon>Bacteria</taxon>
        <taxon>Bacillati</taxon>
        <taxon>Bacillota</taxon>
        <taxon>Clostridia</taxon>
        <taxon>Eubacteriales</taxon>
        <taxon>Oscillospiraceae</taxon>
        <taxon>Flavonifractor</taxon>
    </lineage>
</organism>
<evidence type="ECO:0000313" key="4">
    <source>
        <dbReference type="EMBL" id="KGF55302.1"/>
    </source>
</evidence>
<comment type="caution">
    <text evidence="4">The sequence shown here is derived from an EMBL/GenBank/DDBJ whole genome shotgun (WGS) entry which is preliminary data.</text>
</comment>
<evidence type="ECO:0000313" key="5">
    <source>
        <dbReference type="Proteomes" id="UP000029585"/>
    </source>
</evidence>
<dbReference type="EMBL" id="ADLO01000059">
    <property type="protein sequence ID" value="KGF55302.1"/>
    <property type="molecule type" value="Genomic_DNA"/>
</dbReference>
<dbReference type="InterPro" id="IPR001647">
    <property type="entry name" value="HTH_TetR"/>
</dbReference>
<keyword evidence="5" id="KW-1185">Reference proteome</keyword>
<dbReference type="InterPro" id="IPR036271">
    <property type="entry name" value="Tet_transcr_reg_TetR-rel_C_sf"/>
</dbReference>
<dbReference type="PATRIC" id="fig|742738.3.peg.2090"/>
<dbReference type="HOGENOM" id="CLU_069356_43_2_9"/>
<gene>
    <name evidence="4" type="ORF">HMPREF9460_02037</name>
</gene>
<name>A0A096CKI9_FLAPL</name>
<evidence type="ECO:0000256" key="1">
    <source>
        <dbReference type="ARBA" id="ARBA00023125"/>
    </source>
</evidence>
<reference evidence="4 5" key="1">
    <citation type="submission" date="2011-08" db="EMBL/GenBank/DDBJ databases">
        <title>The Genome Sequence of Clostridium orbiscindens 1_3_50AFAA.</title>
        <authorList>
            <consortium name="The Broad Institute Genome Sequencing Platform"/>
            <person name="Earl A."/>
            <person name="Ward D."/>
            <person name="Feldgarden M."/>
            <person name="Gevers D."/>
            <person name="Daigneault M."/>
            <person name="Strauss J."/>
            <person name="Allen-Vercoe E."/>
            <person name="Young S.K."/>
            <person name="Zeng Q."/>
            <person name="Gargeya S."/>
            <person name="Fitzgerald M."/>
            <person name="Haas B."/>
            <person name="Abouelleil A."/>
            <person name="Alvarado L."/>
            <person name="Arachchi H.M."/>
            <person name="Berlin A."/>
            <person name="Brown A."/>
            <person name="Chapman S.B."/>
            <person name="Chen Z."/>
            <person name="Dunbar C."/>
            <person name="Freedman E."/>
            <person name="Gearin G."/>
            <person name="Gellesch M."/>
            <person name="Goldberg J."/>
            <person name="Griggs A."/>
            <person name="Gujja S."/>
            <person name="Heiman D."/>
            <person name="Howarth C."/>
            <person name="Larson L."/>
            <person name="Lui A."/>
            <person name="MacDonald P.J.P."/>
            <person name="Montmayeur A."/>
            <person name="Murphy C."/>
            <person name="Neiman D."/>
            <person name="Pearson M."/>
            <person name="Priest M."/>
            <person name="Roberts A."/>
            <person name="Saif S."/>
            <person name="Shea T."/>
            <person name="Shenoy N."/>
            <person name="Sisk P."/>
            <person name="Stolte C."/>
            <person name="Sykes S."/>
            <person name="Wortman J."/>
            <person name="Nusbaum C."/>
            <person name="Birren B."/>
        </authorList>
    </citation>
    <scope>NUCLEOTIDE SEQUENCE [LARGE SCALE GENOMIC DNA]</scope>
    <source>
        <strain evidence="4 5">1_3_50AFAA</strain>
    </source>
</reference>
<feature type="DNA-binding region" description="H-T-H motif" evidence="2">
    <location>
        <begin position="36"/>
        <end position="55"/>
    </location>
</feature>
<dbReference type="PROSITE" id="PS50977">
    <property type="entry name" value="HTH_TETR_2"/>
    <property type="match status" value="1"/>
</dbReference>
<accession>A0A096CKI9</accession>
<dbReference type="Gene3D" id="1.10.357.10">
    <property type="entry name" value="Tetracycline Repressor, domain 2"/>
    <property type="match status" value="1"/>
</dbReference>
<dbReference type="GO" id="GO:0003677">
    <property type="term" value="F:DNA binding"/>
    <property type="evidence" value="ECO:0007669"/>
    <property type="project" value="UniProtKB-UniRule"/>
</dbReference>
<proteinExistence type="predicted"/>
<dbReference type="InterPro" id="IPR009057">
    <property type="entry name" value="Homeodomain-like_sf"/>
</dbReference>
<evidence type="ECO:0000256" key="2">
    <source>
        <dbReference type="PROSITE-ProRule" id="PRU00335"/>
    </source>
</evidence>
<dbReference type="Gene3D" id="1.10.10.60">
    <property type="entry name" value="Homeodomain-like"/>
    <property type="match status" value="1"/>
</dbReference>
<dbReference type="Proteomes" id="UP000029585">
    <property type="component" value="Unassembled WGS sequence"/>
</dbReference>